<protein>
    <submittedName>
        <fullName evidence="6">AarF/ABC1/UbiB kinase family protein</fullName>
    </submittedName>
</protein>
<evidence type="ECO:0000313" key="7">
    <source>
        <dbReference type="Proteomes" id="UP000332515"/>
    </source>
</evidence>
<reference evidence="6 7" key="1">
    <citation type="submission" date="2019-09" db="EMBL/GenBank/DDBJ databases">
        <title>Segnochrobactrum spirostomi gen. nov., sp. nov., isolated from the ciliate Spirostomum cf. yagiui and description of a novel family, Segnochrobactraceae fam. nov. within the order Rhizobiales of the class Alphaproteobacteria.</title>
        <authorList>
            <person name="Akter S."/>
            <person name="Shazib S.U.A."/>
            <person name="Shin M.K."/>
        </authorList>
    </citation>
    <scope>NUCLEOTIDE SEQUENCE [LARGE SCALE GENOMIC DNA]</scope>
    <source>
        <strain evidence="6 7">Sp-1</strain>
    </source>
</reference>
<dbReference type="Pfam" id="PF03109">
    <property type="entry name" value="ABC1"/>
    <property type="match status" value="1"/>
</dbReference>
<dbReference type="EMBL" id="VWNA01000001">
    <property type="protein sequence ID" value="MQT14193.1"/>
    <property type="molecule type" value="Genomic_DNA"/>
</dbReference>
<comment type="similarity">
    <text evidence="1">Belongs to the protein kinase superfamily. ADCK protein kinase family.</text>
</comment>
<organism evidence="6 7">
    <name type="scientific">Segnochrobactrum spirostomi</name>
    <dbReference type="NCBI Taxonomy" id="2608987"/>
    <lineage>
        <taxon>Bacteria</taxon>
        <taxon>Pseudomonadati</taxon>
        <taxon>Pseudomonadota</taxon>
        <taxon>Alphaproteobacteria</taxon>
        <taxon>Hyphomicrobiales</taxon>
        <taxon>Segnochrobactraceae</taxon>
        <taxon>Segnochrobactrum</taxon>
    </lineage>
</organism>
<evidence type="ECO:0000256" key="4">
    <source>
        <dbReference type="ARBA" id="ARBA00022840"/>
    </source>
</evidence>
<dbReference type="GO" id="GO:0016301">
    <property type="term" value="F:kinase activity"/>
    <property type="evidence" value="ECO:0007669"/>
    <property type="project" value="UniProtKB-KW"/>
</dbReference>
<keyword evidence="6" id="KW-0418">Kinase</keyword>
<feature type="domain" description="ABC1 atypical kinase-like" evidence="5">
    <location>
        <begin position="86"/>
        <end position="328"/>
    </location>
</feature>
<evidence type="ECO:0000313" key="6">
    <source>
        <dbReference type="EMBL" id="MQT14193.1"/>
    </source>
</evidence>
<dbReference type="AlphaFoldDB" id="A0A6A7Y4V1"/>
<dbReference type="InterPro" id="IPR011009">
    <property type="entry name" value="Kinase-like_dom_sf"/>
</dbReference>
<evidence type="ECO:0000256" key="2">
    <source>
        <dbReference type="ARBA" id="ARBA00022679"/>
    </source>
</evidence>
<keyword evidence="3" id="KW-0547">Nucleotide-binding</keyword>
<comment type="caution">
    <text evidence="6">The sequence shown here is derived from an EMBL/GenBank/DDBJ whole genome shotgun (WGS) entry which is preliminary data.</text>
</comment>
<dbReference type="SUPFAM" id="SSF56112">
    <property type="entry name" value="Protein kinase-like (PK-like)"/>
    <property type="match status" value="1"/>
</dbReference>
<dbReference type="InterPro" id="IPR051409">
    <property type="entry name" value="Atypical_kinase_ADCK"/>
</dbReference>
<proteinExistence type="inferred from homology"/>
<evidence type="ECO:0000256" key="3">
    <source>
        <dbReference type="ARBA" id="ARBA00022741"/>
    </source>
</evidence>
<dbReference type="Proteomes" id="UP000332515">
    <property type="component" value="Unassembled WGS sequence"/>
</dbReference>
<keyword evidence="4" id="KW-0067">ATP-binding</keyword>
<dbReference type="PANTHER" id="PTHR43851:SF3">
    <property type="entry name" value="COENZYME Q8"/>
    <property type="match status" value="1"/>
</dbReference>
<dbReference type="PANTHER" id="PTHR43851">
    <property type="match status" value="1"/>
</dbReference>
<evidence type="ECO:0000256" key="1">
    <source>
        <dbReference type="ARBA" id="ARBA00009670"/>
    </source>
</evidence>
<dbReference type="CDD" id="cd13970">
    <property type="entry name" value="ABC1_ADCK3"/>
    <property type="match status" value="1"/>
</dbReference>
<dbReference type="InterPro" id="IPR004147">
    <property type="entry name" value="ABC1_dom"/>
</dbReference>
<name>A0A6A7Y4V1_9HYPH</name>
<dbReference type="InterPro" id="IPR034646">
    <property type="entry name" value="ADCK3_dom"/>
</dbReference>
<accession>A0A6A7Y4V1</accession>
<evidence type="ECO:0000259" key="5">
    <source>
        <dbReference type="Pfam" id="PF03109"/>
    </source>
</evidence>
<keyword evidence="7" id="KW-1185">Reference proteome</keyword>
<keyword evidence="2" id="KW-0808">Transferase</keyword>
<sequence length="456" mass="50443">MADDKERNRFSARAARYAKVGTDISGVATKVLGARLMGRELDAEKTAGEIAAALGGLKGPLMKVAQLLSTIPEAVPPEYAEALASLQSNAPPMGWAFVKRRMMAELGPDWEKRFKSFEREPAAAASLGQVHRAVSLDGRPLAVKLQYPDMESAVEADLKQFGVLLSIHRRMRPAIETREIAEEVGARLREELDYRREARNAALYGIILGEEPGLRVPVIDPALSTKRLLTMGWLEGERLLSFKEHPLEDRNRIAETMFRAWWHPFARFGVIHGDPHLGNYTIYTEDGRPAGVNLLDYGCIRIFPARFVSGVIELYQGLKTGDRERVVAAYGIWGFRNLSKELIETLNIWAGFIYGPLLEDRVRPIADGVSAAEYGRKEAFAVAQALKRIGPVTVPREFVFMDRAALGLGGVFLHLGAELNFHRLFERAIEDYSEAKLAARQNAALQGVGLAALPAA</sequence>
<dbReference type="RefSeq" id="WP_153484457.1">
    <property type="nucleotide sequence ID" value="NZ_VWNA01000001.1"/>
</dbReference>
<gene>
    <name evidence="6" type="ORF">F0357_16385</name>
</gene>
<dbReference type="GO" id="GO:0005524">
    <property type="term" value="F:ATP binding"/>
    <property type="evidence" value="ECO:0007669"/>
    <property type="project" value="UniProtKB-KW"/>
</dbReference>